<feature type="chain" id="PRO_5018284259" evidence="2">
    <location>
        <begin position="18"/>
        <end position="134"/>
    </location>
</feature>
<name>A0A3M7PQU0_BRAPC</name>
<gene>
    <name evidence="3" type="ORF">BpHYR1_030792</name>
</gene>
<feature type="region of interest" description="Disordered" evidence="1">
    <location>
        <begin position="107"/>
        <end position="134"/>
    </location>
</feature>
<comment type="caution">
    <text evidence="3">The sequence shown here is derived from an EMBL/GenBank/DDBJ whole genome shotgun (WGS) entry which is preliminary data.</text>
</comment>
<dbReference type="AlphaFoldDB" id="A0A3M7PQU0"/>
<feature type="compositionally biased region" description="Basic and acidic residues" evidence="1">
    <location>
        <begin position="114"/>
        <end position="125"/>
    </location>
</feature>
<organism evidence="3 4">
    <name type="scientific">Brachionus plicatilis</name>
    <name type="common">Marine rotifer</name>
    <name type="synonym">Brachionus muelleri</name>
    <dbReference type="NCBI Taxonomy" id="10195"/>
    <lineage>
        <taxon>Eukaryota</taxon>
        <taxon>Metazoa</taxon>
        <taxon>Spiralia</taxon>
        <taxon>Gnathifera</taxon>
        <taxon>Rotifera</taxon>
        <taxon>Eurotatoria</taxon>
        <taxon>Monogononta</taxon>
        <taxon>Pseudotrocha</taxon>
        <taxon>Ploima</taxon>
        <taxon>Brachionidae</taxon>
        <taxon>Brachionus</taxon>
    </lineage>
</organism>
<evidence type="ECO:0000313" key="4">
    <source>
        <dbReference type="Proteomes" id="UP000276133"/>
    </source>
</evidence>
<protein>
    <submittedName>
        <fullName evidence="3">Uncharacterized protein</fullName>
    </submittedName>
</protein>
<evidence type="ECO:0000256" key="2">
    <source>
        <dbReference type="SAM" id="SignalP"/>
    </source>
</evidence>
<proteinExistence type="predicted"/>
<reference evidence="3 4" key="1">
    <citation type="journal article" date="2018" name="Sci. Rep.">
        <title>Genomic signatures of local adaptation to the degree of environmental predictability in rotifers.</title>
        <authorList>
            <person name="Franch-Gras L."/>
            <person name="Hahn C."/>
            <person name="Garcia-Roger E.M."/>
            <person name="Carmona M.J."/>
            <person name="Serra M."/>
            <person name="Gomez A."/>
        </authorList>
    </citation>
    <scope>NUCLEOTIDE SEQUENCE [LARGE SCALE GENOMIC DNA]</scope>
    <source>
        <strain evidence="3">HYR1</strain>
    </source>
</reference>
<dbReference type="Proteomes" id="UP000276133">
    <property type="component" value="Unassembled WGS sequence"/>
</dbReference>
<sequence length="134" mass="15182">MIFISLLFVALATQGFCAPAEHKISKRLIFGPAPLDFARPPTGVYAGGIGGMFGSPVFGPPLVGPFNNPILREERIMELFDHNRIRNNRPKFEERFSLGDIDMGFDMSEPLPGLRRDRHERPDRNGRRRSRGQF</sequence>
<evidence type="ECO:0000256" key="1">
    <source>
        <dbReference type="SAM" id="MobiDB-lite"/>
    </source>
</evidence>
<dbReference type="OrthoDB" id="10397855at2759"/>
<evidence type="ECO:0000313" key="3">
    <source>
        <dbReference type="EMBL" id="RNA01486.1"/>
    </source>
</evidence>
<feature type="signal peptide" evidence="2">
    <location>
        <begin position="1"/>
        <end position="17"/>
    </location>
</feature>
<accession>A0A3M7PQU0</accession>
<keyword evidence="2" id="KW-0732">Signal</keyword>
<dbReference type="EMBL" id="REGN01009303">
    <property type="protein sequence ID" value="RNA01486.1"/>
    <property type="molecule type" value="Genomic_DNA"/>
</dbReference>
<keyword evidence="4" id="KW-1185">Reference proteome</keyword>